<evidence type="ECO:0000313" key="1">
    <source>
        <dbReference type="EMBL" id="ELT98112.1"/>
    </source>
</evidence>
<gene>
    <name evidence="1" type="ORF">CAPTEDRAFT_207774</name>
</gene>
<organism evidence="1">
    <name type="scientific">Capitella teleta</name>
    <name type="common">Polychaete worm</name>
    <dbReference type="NCBI Taxonomy" id="283909"/>
    <lineage>
        <taxon>Eukaryota</taxon>
        <taxon>Metazoa</taxon>
        <taxon>Spiralia</taxon>
        <taxon>Lophotrochozoa</taxon>
        <taxon>Annelida</taxon>
        <taxon>Polychaeta</taxon>
        <taxon>Sedentaria</taxon>
        <taxon>Scolecida</taxon>
        <taxon>Capitellidae</taxon>
        <taxon>Capitella</taxon>
    </lineage>
</organism>
<sequence length="174" mass="19355">MFKAADQSDACCDLLVDCGATLHIVRDEAVFTKFDDNFNPGEHYIELAKGSRRISNQGLCKMATNADSAIWFQLKVVREQSTENRVVKAAPGTSVKNLLAHELHECTIPRVTGKTKAGSEETDLRQDMPVDMVKEFGFLFLHAYVHELDEAKAEPTPPSGRPSTLQLLLDMSKF</sequence>
<dbReference type="EMBL" id="KB308242">
    <property type="protein sequence ID" value="ELT98112.1"/>
    <property type="molecule type" value="Genomic_DNA"/>
</dbReference>
<dbReference type="Proteomes" id="UP000014760">
    <property type="component" value="Unassembled WGS sequence"/>
</dbReference>
<dbReference type="AlphaFoldDB" id="R7TWY0"/>
<dbReference type="HOGENOM" id="CLU_1541585_0_0_1"/>
<dbReference type="EnsemblMetazoa" id="CapteT207774">
    <property type="protein sequence ID" value="CapteP207774"/>
    <property type="gene ID" value="CapteG207774"/>
</dbReference>
<evidence type="ECO:0000313" key="3">
    <source>
        <dbReference type="Proteomes" id="UP000014760"/>
    </source>
</evidence>
<reference evidence="2" key="3">
    <citation type="submission" date="2015-06" db="UniProtKB">
        <authorList>
            <consortium name="EnsemblMetazoa"/>
        </authorList>
    </citation>
    <scope>IDENTIFICATION</scope>
</reference>
<dbReference type="EMBL" id="AMQN01002088">
    <property type="status" value="NOT_ANNOTATED_CDS"/>
    <property type="molecule type" value="Genomic_DNA"/>
</dbReference>
<reference evidence="3" key="1">
    <citation type="submission" date="2012-12" db="EMBL/GenBank/DDBJ databases">
        <authorList>
            <person name="Hellsten U."/>
            <person name="Grimwood J."/>
            <person name="Chapman J.A."/>
            <person name="Shapiro H."/>
            <person name="Aerts A."/>
            <person name="Otillar R.P."/>
            <person name="Terry A.Y."/>
            <person name="Boore J.L."/>
            <person name="Simakov O."/>
            <person name="Marletaz F."/>
            <person name="Cho S.-J."/>
            <person name="Edsinger-Gonzales E."/>
            <person name="Havlak P."/>
            <person name="Kuo D.-H."/>
            <person name="Larsson T."/>
            <person name="Lv J."/>
            <person name="Arendt D."/>
            <person name="Savage R."/>
            <person name="Osoegawa K."/>
            <person name="de Jong P."/>
            <person name="Lindberg D.R."/>
            <person name="Seaver E.C."/>
            <person name="Weisblat D.A."/>
            <person name="Putnam N.H."/>
            <person name="Grigoriev I.V."/>
            <person name="Rokhsar D.S."/>
        </authorList>
    </citation>
    <scope>NUCLEOTIDE SEQUENCE</scope>
    <source>
        <strain evidence="3">I ESC-2004</strain>
    </source>
</reference>
<accession>R7TWY0</accession>
<protein>
    <submittedName>
        <fullName evidence="1 2">Uncharacterized protein</fullName>
    </submittedName>
</protein>
<keyword evidence="3" id="KW-1185">Reference proteome</keyword>
<evidence type="ECO:0000313" key="2">
    <source>
        <dbReference type="EnsemblMetazoa" id="CapteP207774"/>
    </source>
</evidence>
<dbReference type="STRING" id="283909.R7TWY0"/>
<reference evidence="1 3" key="2">
    <citation type="journal article" date="2013" name="Nature">
        <title>Insights into bilaterian evolution from three spiralian genomes.</title>
        <authorList>
            <person name="Simakov O."/>
            <person name="Marletaz F."/>
            <person name="Cho S.J."/>
            <person name="Edsinger-Gonzales E."/>
            <person name="Havlak P."/>
            <person name="Hellsten U."/>
            <person name="Kuo D.H."/>
            <person name="Larsson T."/>
            <person name="Lv J."/>
            <person name="Arendt D."/>
            <person name="Savage R."/>
            <person name="Osoegawa K."/>
            <person name="de Jong P."/>
            <person name="Grimwood J."/>
            <person name="Chapman J.A."/>
            <person name="Shapiro H."/>
            <person name="Aerts A."/>
            <person name="Otillar R.P."/>
            <person name="Terry A.Y."/>
            <person name="Boore J.L."/>
            <person name="Grigoriev I.V."/>
            <person name="Lindberg D.R."/>
            <person name="Seaver E.C."/>
            <person name="Weisblat D.A."/>
            <person name="Putnam N.H."/>
            <person name="Rokhsar D.S."/>
        </authorList>
    </citation>
    <scope>NUCLEOTIDE SEQUENCE</scope>
    <source>
        <strain evidence="1 3">I ESC-2004</strain>
    </source>
</reference>
<name>R7TWY0_CAPTE</name>
<proteinExistence type="predicted"/>